<organism evidence="7">
    <name type="scientific">Rodentolepis nana</name>
    <name type="common">Dwarf tapeworm</name>
    <name type="synonym">Hymenolepis nana</name>
    <dbReference type="NCBI Taxonomy" id="102285"/>
    <lineage>
        <taxon>Eukaryota</taxon>
        <taxon>Metazoa</taxon>
        <taxon>Spiralia</taxon>
        <taxon>Lophotrochozoa</taxon>
        <taxon>Platyhelminthes</taxon>
        <taxon>Cestoda</taxon>
        <taxon>Eucestoda</taxon>
        <taxon>Cyclophyllidea</taxon>
        <taxon>Hymenolepididae</taxon>
        <taxon>Rodentolepis</taxon>
    </lineage>
</organism>
<dbReference type="Gene3D" id="3.40.190.10">
    <property type="entry name" value="Periplasmic binding protein-like II"/>
    <property type="match status" value="1"/>
</dbReference>
<evidence type="ECO:0000259" key="6">
    <source>
        <dbReference type="PROSITE" id="PS50011"/>
    </source>
</evidence>
<dbReference type="PROSITE" id="PS50011">
    <property type="entry name" value="PROTEIN_KINASE_DOM"/>
    <property type="match status" value="1"/>
</dbReference>
<keyword evidence="4" id="KW-0067">ATP-binding</keyword>
<dbReference type="SUPFAM" id="SSF53850">
    <property type="entry name" value="Periplasmic binding protein-like II"/>
    <property type="match status" value="1"/>
</dbReference>
<evidence type="ECO:0000256" key="5">
    <source>
        <dbReference type="SAM" id="Phobius"/>
    </source>
</evidence>
<dbReference type="AlphaFoldDB" id="A0A0R3T6V0"/>
<evidence type="ECO:0000313" key="7">
    <source>
        <dbReference type="WBParaSite" id="HNAJ_0000278801-mRNA-1"/>
    </source>
</evidence>
<keyword evidence="5" id="KW-0472">Membrane</keyword>
<keyword evidence="2" id="KW-0547">Nucleotide-binding</keyword>
<evidence type="ECO:0000256" key="3">
    <source>
        <dbReference type="ARBA" id="ARBA00022777"/>
    </source>
</evidence>
<feature type="domain" description="Protein kinase" evidence="6">
    <location>
        <begin position="355"/>
        <end position="757"/>
    </location>
</feature>
<keyword evidence="1" id="KW-0808">Transferase</keyword>
<dbReference type="InterPro" id="IPR000719">
    <property type="entry name" value="Prot_kinase_dom"/>
</dbReference>
<dbReference type="InterPro" id="IPR051681">
    <property type="entry name" value="Ser/Thr_Kinases-Pseudokinases"/>
</dbReference>
<dbReference type="InterPro" id="IPR011009">
    <property type="entry name" value="Kinase-like_dom_sf"/>
</dbReference>
<keyword evidence="3" id="KW-0418">Kinase</keyword>
<dbReference type="Pfam" id="PF07714">
    <property type="entry name" value="PK_Tyr_Ser-Thr"/>
    <property type="match status" value="2"/>
</dbReference>
<keyword evidence="5" id="KW-1133">Transmembrane helix</keyword>
<dbReference type="GO" id="GO:0005524">
    <property type="term" value="F:ATP binding"/>
    <property type="evidence" value="ECO:0007669"/>
    <property type="project" value="UniProtKB-KW"/>
</dbReference>
<evidence type="ECO:0000256" key="4">
    <source>
        <dbReference type="ARBA" id="ARBA00022840"/>
    </source>
</evidence>
<evidence type="ECO:0000256" key="1">
    <source>
        <dbReference type="ARBA" id="ARBA00022679"/>
    </source>
</evidence>
<dbReference type="STRING" id="102285.A0A0R3T6V0"/>
<dbReference type="GO" id="GO:0004674">
    <property type="term" value="F:protein serine/threonine kinase activity"/>
    <property type="evidence" value="ECO:0007669"/>
    <property type="project" value="TreeGrafter"/>
</dbReference>
<dbReference type="SUPFAM" id="SSF56112">
    <property type="entry name" value="Protein kinase-like (PK-like)"/>
    <property type="match status" value="1"/>
</dbReference>
<name>A0A0R3T6V0_RODNA</name>
<dbReference type="Gene3D" id="1.10.510.10">
    <property type="entry name" value="Transferase(Phosphotransferase) domain 1"/>
    <property type="match status" value="1"/>
</dbReference>
<protein>
    <submittedName>
        <fullName evidence="7">Protein kinase domain-containing protein</fullName>
    </submittedName>
</protein>
<feature type="transmembrane region" description="Helical" evidence="5">
    <location>
        <begin position="288"/>
        <end position="310"/>
    </location>
</feature>
<evidence type="ECO:0000256" key="2">
    <source>
        <dbReference type="ARBA" id="ARBA00022741"/>
    </source>
</evidence>
<keyword evidence="5" id="KW-0812">Transmembrane</keyword>
<dbReference type="InterPro" id="IPR001245">
    <property type="entry name" value="Ser-Thr/Tyr_kinase_cat_dom"/>
</dbReference>
<reference evidence="7" key="1">
    <citation type="submission" date="2017-02" db="UniProtKB">
        <authorList>
            <consortium name="WormBaseParasite"/>
        </authorList>
    </citation>
    <scope>IDENTIFICATION</scope>
</reference>
<dbReference type="PANTHER" id="PTHR44329:SF288">
    <property type="entry name" value="MITOGEN-ACTIVATED PROTEIN KINASE KINASE KINASE 20"/>
    <property type="match status" value="1"/>
</dbReference>
<proteinExistence type="predicted"/>
<dbReference type="WBParaSite" id="HNAJ_0000278801-mRNA-1">
    <property type="protein sequence ID" value="HNAJ_0000278801-mRNA-1"/>
    <property type="gene ID" value="HNAJ_0000278801"/>
</dbReference>
<sequence length="849" mass="97302">LVFYYNLPEVSKNFQLTLSLQDMRSIFTGSINTWNDVRIRHKNPVCQWAKFYVFLTDLPVLQRPISLIVRDDHCQSNFALSSLLTNYSSIWKQTYGTITSLRGLNASVNMTLYRTVSSFGEFSLLNSLPYSVTYSLDANPTFPTISFQLSYGNIVNPTDYCYKSEMSNHYPFAFNRYVIIKKDLDIEPYNISLQRKDPLQQLSAACRLQVELYRFLDWLRGSTRAREILASFGLCQIAGSYPTSDLSEMTCLNKNDLVVSAVQLFREKMHFETAKWEDGDDNDEQKDFIFTSCAAITILLVVSIILIRYFRSHHRPFSEYLIDIEQMGSPDRSTSLKSSPDIYKIKNTAFLDYALGINKEHIGGNAHAIYKNIRKSATNAWVYADAILSTAPVYRVFKNEEVLLKPTNIPTTFEFSEKRRVILRKYIEADHENVVRFYGMAKSSAENYKLKRNGFANRWKKMRRTQRDGDLKTQGYSESDFVLPWIYYVIVEPCVRGSLFELLHSGQFEISQPMKLTIASDIASGMAYLHSRKLVHGNLSSLTCLLDSRWVIKIARWQDIKEFIQTESKGSKCILKNTSQRHVKVCWDPEYLRLVWRSPAQLKYFITTHGSITLSIGRRADRMRSTEHIFSKRDHAEGRKNRTPENLEMGIEETSGTEHKSMECDVYSFGVILTEIWNLEVPFQTQLTTFEHECQLAEAICNKVYQLSTSPNMPSKIRDLTESCIDHCDQKRPSFRDILKTMASLVSKDRSLAHHMLRAAIVRLNDLDLTLVLRERGNTLVKSQLCHKLDQLFSPTYSTKLISGSTPVPNSISGCVLPPKNAILAVVTLDASFLQTAATCDENSVSKLC</sequence>
<dbReference type="PANTHER" id="PTHR44329">
    <property type="entry name" value="SERINE/THREONINE-PROTEIN KINASE TNNI3K-RELATED"/>
    <property type="match status" value="1"/>
</dbReference>
<accession>A0A0R3T6V0</accession>